<protein>
    <submittedName>
        <fullName evidence="1">Uncharacterized protein</fullName>
    </submittedName>
</protein>
<comment type="caution">
    <text evidence="1">The sequence shown here is derived from an EMBL/GenBank/DDBJ whole genome shotgun (WGS) entry which is preliminary data.</text>
</comment>
<dbReference type="HOGENOM" id="CLU_2897272_0_0_9"/>
<evidence type="ECO:0000313" key="1">
    <source>
        <dbReference type="EMBL" id="EDS17954.1"/>
    </source>
</evidence>
<name>B0N816_9FIRM</name>
<reference evidence="1" key="1">
    <citation type="submission" date="2007-11" db="EMBL/GenBank/DDBJ databases">
        <authorList>
            <person name="Fulton L."/>
            <person name="Clifton S."/>
            <person name="Fulton B."/>
            <person name="Xu J."/>
            <person name="Minx P."/>
            <person name="Pepin K.H."/>
            <person name="Johnson M."/>
            <person name="Thiruvilangam P."/>
            <person name="Bhonagiri V."/>
            <person name="Nash W.E."/>
            <person name="Mardis E.R."/>
            <person name="Wilson R.K."/>
        </authorList>
    </citation>
    <scope>NUCLEOTIDE SEQUENCE [LARGE SCALE GENOMIC DNA]</scope>
    <source>
        <strain evidence="1">DSM 1402</strain>
    </source>
</reference>
<dbReference type="AlphaFoldDB" id="B0N816"/>
<accession>B0N816</accession>
<dbReference type="EMBL" id="ABFX02000008">
    <property type="protein sequence ID" value="EDS17954.1"/>
    <property type="molecule type" value="Genomic_DNA"/>
</dbReference>
<sequence>MLKQRINIFGILIKLFLLSDSAGGHLAGLVYAIIKQPELCKVYNVQPPEIMIREFCYMVEMI</sequence>
<dbReference type="Proteomes" id="UP000005798">
    <property type="component" value="Unassembled WGS sequence"/>
</dbReference>
<evidence type="ECO:0000313" key="2">
    <source>
        <dbReference type="Proteomes" id="UP000005798"/>
    </source>
</evidence>
<keyword evidence="2" id="KW-1185">Reference proteome</keyword>
<gene>
    <name evidence="1" type="ORF">CLORAM_02750</name>
</gene>
<proteinExistence type="predicted"/>
<organism evidence="1 2">
    <name type="scientific">Thomasclavelia ramosa DSM 1402</name>
    <dbReference type="NCBI Taxonomy" id="445974"/>
    <lineage>
        <taxon>Bacteria</taxon>
        <taxon>Bacillati</taxon>
        <taxon>Bacillota</taxon>
        <taxon>Erysipelotrichia</taxon>
        <taxon>Erysipelotrichales</taxon>
        <taxon>Coprobacillaceae</taxon>
        <taxon>Thomasclavelia</taxon>
    </lineage>
</organism>
<reference evidence="1" key="2">
    <citation type="submission" date="2014-06" db="EMBL/GenBank/DDBJ databases">
        <title>Draft genome sequence of Clostridium ramosum(DSM 1402).</title>
        <authorList>
            <person name="Sudarsanam P."/>
            <person name="Ley R."/>
            <person name="Guruge J."/>
            <person name="Turnbaugh P.J."/>
            <person name="Mahowald M."/>
            <person name="Liep D."/>
            <person name="Gordon J."/>
        </authorList>
    </citation>
    <scope>NUCLEOTIDE SEQUENCE</scope>
    <source>
        <strain evidence="1">DSM 1402</strain>
    </source>
</reference>